<feature type="domain" description="Calcineurin-like phosphoesterase" evidence="3">
    <location>
        <begin position="13"/>
        <end position="215"/>
    </location>
</feature>
<keyword evidence="1" id="KW-0479">Metal-binding</keyword>
<keyword evidence="2" id="KW-0378">Hydrolase</keyword>
<dbReference type="Proteomes" id="UP000466794">
    <property type="component" value="Unassembled WGS sequence"/>
</dbReference>
<gene>
    <name evidence="4" type="ORF">GPX89_04755</name>
</gene>
<evidence type="ECO:0000259" key="3">
    <source>
        <dbReference type="Pfam" id="PF00149"/>
    </source>
</evidence>
<evidence type="ECO:0000313" key="5">
    <source>
        <dbReference type="Proteomes" id="UP000466794"/>
    </source>
</evidence>
<dbReference type="InterPro" id="IPR004843">
    <property type="entry name" value="Calcineurin-like_PHP"/>
</dbReference>
<dbReference type="GO" id="GO:0008758">
    <property type="term" value="F:UDP-2,3-diacylglucosamine hydrolase activity"/>
    <property type="evidence" value="ECO:0007669"/>
    <property type="project" value="TreeGrafter"/>
</dbReference>
<name>A0A7K1UQD2_9NOCA</name>
<dbReference type="GO" id="GO:0009245">
    <property type="term" value="P:lipid A biosynthetic process"/>
    <property type="evidence" value="ECO:0007669"/>
    <property type="project" value="TreeGrafter"/>
</dbReference>
<dbReference type="Pfam" id="PF00149">
    <property type="entry name" value="Metallophos"/>
    <property type="match status" value="1"/>
</dbReference>
<dbReference type="Gene3D" id="3.60.21.10">
    <property type="match status" value="1"/>
</dbReference>
<evidence type="ECO:0000256" key="1">
    <source>
        <dbReference type="ARBA" id="ARBA00022723"/>
    </source>
</evidence>
<organism evidence="4 5">
    <name type="scientific">Nocardia terrae</name>
    <dbReference type="NCBI Taxonomy" id="2675851"/>
    <lineage>
        <taxon>Bacteria</taxon>
        <taxon>Bacillati</taxon>
        <taxon>Actinomycetota</taxon>
        <taxon>Actinomycetes</taxon>
        <taxon>Mycobacteriales</taxon>
        <taxon>Nocardiaceae</taxon>
        <taxon>Nocardia</taxon>
    </lineage>
</organism>
<dbReference type="PANTHER" id="PTHR31302:SF31">
    <property type="entry name" value="PHOSPHODIESTERASE YAEI"/>
    <property type="match status" value="1"/>
</dbReference>
<dbReference type="SUPFAM" id="SSF56300">
    <property type="entry name" value="Metallo-dependent phosphatases"/>
    <property type="match status" value="1"/>
</dbReference>
<accession>A0A7K1UQD2</accession>
<dbReference type="InterPro" id="IPR029052">
    <property type="entry name" value="Metallo-depent_PP-like"/>
</dbReference>
<evidence type="ECO:0000256" key="2">
    <source>
        <dbReference type="ARBA" id="ARBA00022801"/>
    </source>
</evidence>
<reference evidence="4 5" key="1">
    <citation type="submission" date="2019-12" db="EMBL/GenBank/DDBJ databases">
        <title>Nocardia sp. nov. ET3-3 isolated from soil.</title>
        <authorList>
            <person name="Kanchanasin P."/>
            <person name="Tanasupawat S."/>
            <person name="Yuki M."/>
            <person name="Kudo T."/>
        </authorList>
    </citation>
    <scope>NUCLEOTIDE SEQUENCE [LARGE SCALE GENOMIC DNA]</scope>
    <source>
        <strain evidence="4 5">ET3-3</strain>
    </source>
</reference>
<dbReference type="PANTHER" id="PTHR31302">
    <property type="entry name" value="TRANSMEMBRANE PROTEIN WITH METALLOPHOSPHOESTERASE DOMAIN-RELATED"/>
    <property type="match status" value="1"/>
</dbReference>
<sequence>MASGIEGTSGRVRIAAVGDLHMRESMRGHFRPALLDLGAHADVLLLAGDLTNGGTLRDTDALCAEIEGLPIPVVAVLGNHDHDRRLGYRISVQLNDIGVHMLDGTAIALTVNGIRLGIAGVMGGSGGFPGHPGNPAEGSVEHRQRFRRGPADAVRLRAALDSLDCDMRIALMHFAPVVDTLVGEDPKIYPGLGCQDLADAVDGGGAVFAVHGHAHGGTEFGRTPTGVEVRNVSYAVIRAAYRVYELTHPGNP</sequence>
<evidence type="ECO:0000313" key="4">
    <source>
        <dbReference type="EMBL" id="MVU76552.1"/>
    </source>
</evidence>
<dbReference type="RefSeq" id="WP_157355315.1">
    <property type="nucleotide sequence ID" value="NZ_WRPP01000001.1"/>
</dbReference>
<dbReference type="EMBL" id="WRPP01000001">
    <property type="protein sequence ID" value="MVU76552.1"/>
    <property type="molecule type" value="Genomic_DNA"/>
</dbReference>
<dbReference type="GO" id="GO:0016020">
    <property type="term" value="C:membrane"/>
    <property type="evidence" value="ECO:0007669"/>
    <property type="project" value="GOC"/>
</dbReference>
<keyword evidence="5" id="KW-1185">Reference proteome</keyword>
<protein>
    <submittedName>
        <fullName evidence="4">Metallophosphoesterase</fullName>
    </submittedName>
</protein>
<dbReference type="InterPro" id="IPR051158">
    <property type="entry name" value="Metallophosphoesterase_sf"/>
</dbReference>
<dbReference type="GO" id="GO:0046872">
    <property type="term" value="F:metal ion binding"/>
    <property type="evidence" value="ECO:0007669"/>
    <property type="project" value="UniProtKB-KW"/>
</dbReference>
<proteinExistence type="predicted"/>
<dbReference type="AlphaFoldDB" id="A0A7K1UQD2"/>
<comment type="caution">
    <text evidence="4">The sequence shown here is derived from an EMBL/GenBank/DDBJ whole genome shotgun (WGS) entry which is preliminary data.</text>
</comment>